<keyword evidence="7" id="KW-0808">Transferase</keyword>
<keyword evidence="15" id="KW-1185">Reference proteome</keyword>
<feature type="domain" description="Transketolase-like pyrimidine-binding" evidence="13">
    <location>
        <begin position="396"/>
        <end position="561"/>
    </location>
</feature>
<evidence type="ECO:0000256" key="6">
    <source>
        <dbReference type="ARBA" id="ARBA00013150"/>
    </source>
</evidence>
<evidence type="ECO:0000256" key="8">
    <source>
        <dbReference type="ARBA" id="ARBA00022723"/>
    </source>
</evidence>
<keyword evidence="10" id="KW-0784">Thiamine biosynthesis</keyword>
<evidence type="ECO:0000256" key="10">
    <source>
        <dbReference type="ARBA" id="ARBA00022977"/>
    </source>
</evidence>
<dbReference type="Proteomes" id="UP001237642">
    <property type="component" value="Unassembled WGS sequence"/>
</dbReference>
<dbReference type="InterPro" id="IPR049557">
    <property type="entry name" value="Transketolase_CS"/>
</dbReference>
<evidence type="ECO:0000313" key="15">
    <source>
        <dbReference type="Proteomes" id="UP001237642"/>
    </source>
</evidence>
<keyword evidence="12" id="KW-0414">Isoprene biosynthesis</keyword>
<evidence type="ECO:0000259" key="13">
    <source>
        <dbReference type="SMART" id="SM00861"/>
    </source>
</evidence>
<dbReference type="InterPro" id="IPR009014">
    <property type="entry name" value="Transketo_C/PFOR_II"/>
</dbReference>
<dbReference type="PROSITE" id="PS00802">
    <property type="entry name" value="TRANSKETOLASE_2"/>
    <property type="match status" value="1"/>
</dbReference>
<dbReference type="NCBIfam" id="NF003933">
    <property type="entry name" value="PRK05444.2-2"/>
    <property type="match status" value="1"/>
</dbReference>
<dbReference type="AlphaFoldDB" id="A0AAD8IRX6"/>
<dbReference type="NCBIfam" id="TIGR00204">
    <property type="entry name" value="dxs"/>
    <property type="match status" value="1"/>
</dbReference>
<keyword evidence="11" id="KW-0786">Thiamine pyrophosphate</keyword>
<evidence type="ECO:0000256" key="9">
    <source>
        <dbReference type="ARBA" id="ARBA00022842"/>
    </source>
</evidence>
<dbReference type="EC" id="2.2.1.7" evidence="6"/>
<dbReference type="Pfam" id="PF13292">
    <property type="entry name" value="DXP_synthase_N"/>
    <property type="match status" value="1"/>
</dbReference>
<organism evidence="14 15">
    <name type="scientific">Heracleum sosnowskyi</name>
    <dbReference type="NCBI Taxonomy" id="360622"/>
    <lineage>
        <taxon>Eukaryota</taxon>
        <taxon>Viridiplantae</taxon>
        <taxon>Streptophyta</taxon>
        <taxon>Embryophyta</taxon>
        <taxon>Tracheophyta</taxon>
        <taxon>Spermatophyta</taxon>
        <taxon>Magnoliopsida</taxon>
        <taxon>eudicotyledons</taxon>
        <taxon>Gunneridae</taxon>
        <taxon>Pentapetalae</taxon>
        <taxon>asterids</taxon>
        <taxon>campanulids</taxon>
        <taxon>Apiales</taxon>
        <taxon>Apiaceae</taxon>
        <taxon>Apioideae</taxon>
        <taxon>apioid superclade</taxon>
        <taxon>Tordylieae</taxon>
        <taxon>Tordyliinae</taxon>
        <taxon>Heracleum</taxon>
    </lineage>
</organism>
<comment type="pathway">
    <text evidence="3">Metabolic intermediate biosynthesis; 1-deoxy-D-xylulose 5-phosphate biosynthesis; 1-deoxy-D-xylulose 5-phosphate from D-glyceraldehyde 3-phosphate and pyruvate: step 1/1.</text>
</comment>
<comment type="similarity">
    <text evidence="4">Belongs to the transketolase family. DXPS subfamily.</text>
</comment>
<keyword evidence="8" id="KW-0479">Metal-binding</keyword>
<proteinExistence type="inferred from homology"/>
<evidence type="ECO:0000256" key="1">
    <source>
        <dbReference type="ARBA" id="ARBA00001946"/>
    </source>
</evidence>
<dbReference type="SUPFAM" id="SSF52922">
    <property type="entry name" value="TK C-terminal domain-like"/>
    <property type="match status" value="1"/>
</dbReference>
<evidence type="ECO:0000256" key="3">
    <source>
        <dbReference type="ARBA" id="ARBA00004980"/>
    </source>
</evidence>
<evidence type="ECO:0000256" key="2">
    <source>
        <dbReference type="ARBA" id="ARBA00001964"/>
    </source>
</evidence>
<comment type="subunit">
    <text evidence="5">Homodimer.</text>
</comment>
<dbReference type="Pfam" id="PF02780">
    <property type="entry name" value="Transketolase_C"/>
    <property type="match status" value="1"/>
</dbReference>
<comment type="cofactor">
    <cofactor evidence="2">
        <name>thiamine diphosphate</name>
        <dbReference type="ChEBI" id="CHEBI:58937"/>
    </cofactor>
</comment>
<evidence type="ECO:0000256" key="4">
    <source>
        <dbReference type="ARBA" id="ARBA00011081"/>
    </source>
</evidence>
<dbReference type="Gene3D" id="3.40.50.920">
    <property type="match status" value="1"/>
</dbReference>
<dbReference type="InterPro" id="IPR020826">
    <property type="entry name" value="Transketolase_BS"/>
</dbReference>
<reference evidence="14" key="2">
    <citation type="submission" date="2023-05" db="EMBL/GenBank/DDBJ databases">
        <authorList>
            <person name="Schelkunov M.I."/>
        </authorList>
    </citation>
    <scope>NUCLEOTIDE SEQUENCE</scope>
    <source>
        <strain evidence="14">Hsosn_3</strain>
        <tissue evidence="14">Leaf</tissue>
    </source>
</reference>
<evidence type="ECO:0000313" key="14">
    <source>
        <dbReference type="EMBL" id="KAK1390516.1"/>
    </source>
</evidence>
<sequence>MALCVIACPWKLNSAVASDPKNQNPLLNHLFFGENLFSRFPRKLYQVKKTCAGIGASLSEAGEYHSERPPTPILDTINYPLHMKNLSAKELKQLADELRSDVIFNVSGTGGHLGSSLGVVELTVALHHVFNAPQDKILWDVGHQSYPHKILTGRRDKMHTMRQTNGLAGFTKRSESDYDCFGTGHSSTTISAGLGMAVGRDFKGGKNYVIAIIGDGAVTAGQAYEAMNNAGYLDSDMIVILNDNKQVSLPTATLEGPAPPVGALSSALCRLQSNKPLKELKEIAKGVTKQIGATRHELAAKVDEYARGIIGGSGSTLFEELGLYYIGPIDGHNIDDLIAILKEVKSTKKTGPVLIHVITEKGRGYPYAEKAADKYHGVAKFDPATGKQFKASAMTQSYTTYFAEALIAEAERDQGIVGIHAAMGGGTGMNLFLSRFPTRCFDVGIAEQHAVTFAAGLACEGLKPFCAIYSTFLQRAYDQVVHDVDLQKLPVRFALDRAGLVGADGPTHAGSFDVAYMACLPNMVVMAPCDEAELFHMVATAAAIDDRPSCFRYPRGNGVGVKLPPGNKGIPLEVGKGRVLIEGERVALFGYGAAVQSCLAAAALIETHGLQLTVVDARFCKPLDYALIRSIAKSHEFLITVEEGSIGGFGSHVAQFMALDGLLDGKTKWRPLVLPDRYIDHGSPADQLAEAGLTVSHIAATVLDILGQKREALEIMSQHTAVI</sequence>
<dbReference type="GO" id="GO:0009507">
    <property type="term" value="C:chloroplast"/>
    <property type="evidence" value="ECO:0007669"/>
    <property type="project" value="TreeGrafter"/>
</dbReference>
<protein>
    <recommendedName>
        <fullName evidence="6">1-deoxy-D-xylulose-5-phosphate synthase</fullName>
        <ecNumber evidence="6">2.2.1.7</ecNumber>
    </recommendedName>
</protein>
<dbReference type="CDD" id="cd02007">
    <property type="entry name" value="TPP_DXS"/>
    <property type="match status" value="1"/>
</dbReference>
<dbReference type="GO" id="GO:0008661">
    <property type="term" value="F:1-deoxy-D-xylulose-5-phosphate synthase activity"/>
    <property type="evidence" value="ECO:0007669"/>
    <property type="project" value="UniProtKB-EC"/>
</dbReference>
<dbReference type="InterPro" id="IPR005477">
    <property type="entry name" value="Dxylulose-5-P_synthase"/>
</dbReference>
<comment type="cofactor">
    <cofactor evidence="1">
        <name>Mg(2+)</name>
        <dbReference type="ChEBI" id="CHEBI:18420"/>
    </cofactor>
</comment>
<dbReference type="InterPro" id="IPR005475">
    <property type="entry name" value="Transketolase-like_Pyr-bd"/>
</dbReference>
<dbReference type="HAMAP" id="MF_00315">
    <property type="entry name" value="DXP_synth"/>
    <property type="match status" value="1"/>
</dbReference>
<dbReference type="PANTHER" id="PTHR43322">
    <property type="entry name" value="1-D-DEOXYXYLULOSE 5-PHOSPHATE SYNTHASE-RELATED"/>
    <property type="match status" value="1"/>
</dbReference>
<dbReference type="PANTHER" id="PTHR43322:SF5">
    <property type="entry name" value="1-DEOXY-D-XYLULOSE-5-PHOSPHATE SYNTHASE, CHLOROPLASTIC"/>
    <property type="match status" value="1"/>
</dbReference>
<dbReference type="CDD" id="cd07033">
    <property type="entry name" value="TPP_PYR_DXS_TK_like"/>
    <property type="match status" value="1"/>
</dbReference>
<dbReference type="SUPFAM" id="SSF52518">
    <property type="entry name" value="Thiamin diphosphate-binding fold (THDP-binding)"/>
    <property type="match status" value="2"/>
</dbReference>
<evidence type="ECO:0000256" key="7">
    <source>
        <dbReference type="ARBA" id="ARBA00022679"/>
    </source>
</evidence>
<dbReference type="Pfam" id="PF02779">
    <property type="entry name" value="Transket_pyr"/>
    <property type="match status" value="1"/>
</dbReference>
<evidence type="ECO:0000256" key="5">
    <source>
        <dbReference type="ARBA" id="ARBA00011738"/>
    </source>
</evidence>
<dbReference type="EMBL" id="JAUIZM010000004">
    <property type="protein sequence ID" value="KAK1390516.1"/>
    <property type="molecule type" value="Genomic_DNA"/>
</dbReference>
<evidence type="ECO:0000256" key="11">
    <source>
        <dbReference type="ARBA" id="ARBA00023052"/>
    </source>
</evidence>
<dbReference type="GO" id="GO:0009228">
    <property type="term" value="P:thiamine biosynthetic process"/>
    <property type="evidence" value="ECO:0007669"/>
    <property type="project" value="UniProtKB-KW"/>
</dbReference>
<dbReference type="GO" id="GO:0015995">
    <property type="term" value="P:chlorophyll biosynthetic process"/>
    <property type="evidence" value="ECO:0007669"/>
    <property type="project" value="TreeGrafter"/>
</dbReference>
<dbReference type="SMART" id="SM00861">
    <property type="entry name" value="Transket_pyr"/>
    <property type="match status" value="1"/>
</dbReference>
<dbReference type="GO" id="GO:0019288">
    <property type="term" value="P:isopentenyl diphosphate biosynthetic process, methylerythritol 4-phosphate pathway"/>
    <property type="evidence" value="ECO:0007669"/>
    <property type="project" value="UniProtKB-ARBA"/>
</dbReference>
<reference evidence="14" key="1">
    <citation type="submission" date="2023-02" db="EMBL/GenBank/DDBJ databases">
        <title>Genome of toxic invasive species Heracleum sosnowskyi carries increased number of genes despite the absence of recent whole-genome duplications.</title>
        <authorList>
            <person name="Schelkunov M."/>
            <person name="Shtratnikova V."/>
            <person name="Makarenko M."/>
            <person name="Klepikova A."/>
            <person name="Omelchenko D."/>
            <person name="Novikova G."/>
            <person name="Obukhova E."/>
            <person name="Bogdanov V."/>
            <person name="Penin A."/>
            <person name="Logacheva M."/>
        </authorList>
    </citation>
    <scope>NUCLEOTIDE SEQUENCE</scope>
    <source>
        <strain evidence="14">Hsosn_3</strain>
        <tissue evidence="14">Leaf</tissue>
    </source>
</reference>
<gene>
    <name evidence="14" type="ORF">POM88_018694</name>
</gene>
<name>A0AAD8IRX6_9APIA</name>
<dbReference type="GO" id="GO:0046872">
    <property type="term" value="F:metal ion binding"/>
    <property type="evidence" value="ECO:0007669"/>
    <property type="project" value="UniProtKB-KW"/>
</dbReference>
<dbReference type="InterPro" id="IPR033248">
    <property type="entry name" value="Transketolase_C"/>
</dbReference>
<dbReference type="GO" id="GO:0016114">
    <property type="term" value="P:terpenoid biosynthetic process"/>
    <property type="evidence" value="ECO:0007669"/>
    <property type="project" value="InterPro"/>
</dbReference>
<dbReference type="FunFam" id="3.40.50.970:FF:000005">
    <property type="entry name" value="1-deoxy-D-xylulose-5-phosphate synthase"/>
    <property type="match status" value="1"/>
</dbReference>
<evidence type="ECO:0000256" key="12">
    <source>
        <dbReference type="ARBA" id="ARBA00023229"/>
    </source>
</evidence>
<keyword evidence="9" id="KW-0460">Magnesium</keyword>
<dbReference type="PROSITE" id="PS00801">
    <property type="entry name" value="TRANSKETOLASE_1"/>
    <property type="match status" value="1"/>
</dbReference>
<dbReference type="Gene3D" id="3.40.50.970">
    <property type="match status" value="2"/>
</dbReference>
<comment type="caution">
    <text evidence="14">The sequence shown here is derived from an EMBL/GenBank/DDBJ whole genome shotgun (WGS) entry which is preliminary data.</text>
</comment>
<dbReference type="InterPro" id="IPR029061">
    <property type="entry name" value="THDP-binding"/>
</dbReference>
<accession>A0AAD8IRX6</accession>
<dbReference type="FunFam" id="3.40.50.920:FF:000002">
    <property type="entry name" value="1-deoxy-D-xylulose-5-phosphate synthase"/>
    <property type="match status" value="1"/>
</dbReference>